<name>A0A6C0EUZ3_9ZZZZ</name>
<evidence type="ECO:0000313" key="1">
    <source>
        <dbReference type="EMBL" id="QHT32572.1"/>
    </source>
</evidence>
<sequence>MYMSTKSIIVTIILISFSLWILYSNTLYTKEAFGSSSYNSCIGSGYTKEFCLQNPPFPGSCICKNGNPGVRMPGFRGRCVCLN</sequence>
<organism evidence="1">
    <name type="scientific">viral metagenome</name>
    <dbReference type="NCBI Taxonomy" id="1070528"/>
    <lineage>
        <taxon>unclassified sequences</taxon>
        <taxon>metagenomes</taxon>
        <taxon>organismal metagenomes</taxon>
    </lineage>
</organism>
<dbReference type="EMBL" id="MN738945">
    <property type="protein sequence ID" value="QHT32572.1"/>
    <property type="molecule type" value="Genomic_DNA"/>
</dbReference>
<accession>A0A6C0EUZ3</accession>
<reference evidence="1" key="1">
    <citation type="journal article" date="2020" name="Nature">
        <title>Giant virus diversity and host interactions through global metagenomics.</title>
        <authorList>
            <person name="Schulz F."/>
            <person name="Roux S."/>
            <person name="Paez-Espino D."/>
            <person name="Jungbluth S."/>
            <person name="Walsh D.A."/>
            <person name="Denef V.J."/>
            <person name="McMahon K.D."/>
            <person name="Konstantinidis K.T."/>
            <person name="Eloe-Fadrosh E.A."/>
            <person name="Kyrpides N.C."/>
            <person name="Woyke T."/>
        </authorList>
    </citation>
    <scope>NUCLEOTIDE SEQUENCE</scope>
    <source>
        <strain evidence="1">GVMAG-M-3300009161-30</strain>
    </source>
</reference>
<protein>
    <submittedName>
        <fullName evidence="1">Uncharacterized protein</fullName>
    </submittedName>
</protein>
<dbReference type="AlphaFoldDB" id="A0A6C0EUZ3"/>
<proteinExistence type="predicted"/>